<comment type="subcellular location">
    <subcellularLocation>
        <location evidence="1">Nucleus</location>
    </subcellularLocation>
</comment>
<evidence type="ECO:0000256" key="6">
    <source>
        <dbReference type="ARBA" id="ARBA00023242"/>
    </source>
</evidence>
<proteinExistence type="predicted"/>
<evidence type="ECO:0000256" key="5">
    <source>
        <dbReference type="ARBA" id="ARBA00023163"/>
    </source>
</evidence>
<keyword evidence="6" id="KW-0539">Nucleus</keyword>
<dbReference type="Proteomes" id="UP001172102">
    <property type="component" value="Unassembled WGS sequence"/>
</dbReference>
<gene>
    <name evidence="8" type="ORF">B0H67DRAFT_475986</name>
</gene>
<dbReference type="InterPro" id="IPR021858">
    <property type="entry name" value="Fun_TF"/>
</dbReference>
<feature type="compositionally biased region" description="Polar residues" evidence="7">
    <location>
        <begin position="90"/>
        <end position="105"/>
    </location>
</feature>
<dbReference type="PANTHER" id="PTHR37534">
    <property type="entry name" value="TRANSCRIPTIONAL ACTIVATOR PROTEIN UGA3"/>
    <property type="match status" value="1"/>
</dbReference>
<evidence type="ECO:0000256" key="7">
    <source>
        <dbReference type="SAM" id="MobiDB-lite"/>
    </source>
</evidence>
<evidence type="ECO:0000313" key="8">
    <source>
        <dbReference type="EMBL" id="KAK0731899.1"/>
    </source>
</evidence>
<keyword evidence="9" id="KW-1185">Reference proteome</keyword>
<organism evidence="8 9">
    <name type="scientific">Lasiosphaeris hirsuta</name>
    <dbReference type="NCBI Taxonomy" id="260670"/>
    <lineage>
        <taxon>Eukaryota</taxon>
        <taxon>Fungi</taxon>
        <taxon>Dikarya</taxon>
        <taxon>Ascomycota</taxon>
        <taxon>Pezizomycotina</taxon>
        <taxon>Sordariomycetes</taxon>
        <taxon>Sordariomycetidae</taxon>
        <taxon>Sordariales</taxon>
        <taxon>Lasiosphaeriaceae</taxon>
        <taxon>Lasiosphaeris</taxon>
    </lineage>
</organism>
<dbReference type="AlphaFoldDB" id="A0AA40E891"/>
<evidence type="ECO:0000313" key="9">
    <source>
        <dbReference type="Proteomes" id="UP001172102"/>
    </source>
</evidence>
<dbReference type="GO" id="GO:0003700">
    <property type="term" value="F:DNA-binding transcription factor activity"/>
    <property type="evidence" value="ECO:0007669"/>
    <property type="project" value="TreeGrafter"/>
</dbReference>
<dbReference type="EMBL" id="JAUKUA010000001">
    <property type="protein sequence ID" value="KAK0731899.1"/>
    <property type="molecule type" value="Genomic_DNA"/>
</dbReference>
<evidence type="ECO:0000256" key="3">
    <source>
        <dbReference type="ARBA" id="ARBA00023015"/>
    </source>
</evidence>
<evidence type="ECO:0000256" key="2">
    <source>
        <dbReference type="ARBA" id="ARBA00022833"/>
    </source>
</evidence>
<sequence length="515" mass="57129">MNTTSTPSPQTRKRHCWECLRRCLVCDSTRPACKRCSASGTACPGYDETKPARLRWLAPGRVTSRTTRKSKGGGGGSAPSPPTDEDKSGGSASVDTAQVAAPQTNDSMAVSRFEMRTEACDLVQAVQYFNTCIYQELLPMHELGPNPFIYAISPSHIQQAIECPEYLRLSMVCMALSHRLSRTTSDAHTNALNATFYRYRGIVIRSISQDIAREQRHTSNAVLAGVMFLLLADVQQGASPHWRCHLEGFQRLLAMRGGLRALAASKPLGALIRCFVFISVIGNTTCPASDLVMADLHLADLDIILNHYSGEFLPFQMCPPPLFGDIIRINHLRMRARAFEATEARGLSQEALEVLERIRDYSPREWAESKVWSTEDWLLVGEIYRATTALYCILSLQSVSLLPQSPSLSAQCTRYGQDLYTLLSQGLPSPKTKRFMIWPLVVLGVEAVRGGATVRAFVARELPEIGRHVGTHVPLTAKRVLQRFWTSDATSWDACFDRPFAFATQISVDVSEIMP</sequence>
<evidence type="ECO:0000256" key="1">
    <source>
        <dbReference type="ARBA" id="ARBA00004123"/>
    </source>
</evidence>
<dbReference type="Pfam" id="PF11951">
    <property type="entry name" value="Fungal_trans_2"/>
    <property type="match status" value="1"/>
</dbReference>
<evidence type="ECO:0000256" key="4">
    <source>
        <dbReference type="ARBA" id="ARBA00023125"/>
    </source>
</evidence>
<reference evidence="8" key="1">
    <citation type="submission" date="2023-06" db="EMBL/GenBank/DDBJ databases">
        <title>Genome-scale phylogeny and comparative genomics of the fungal order Sordariales.</title>
        <authorList>
            <consortium name="Lawrence Berkeley National Laboratory"/>
            <person name="Hensen N."/>
            <person name="Bonometti L."/>
            <person name="Westerberg I."/>
            <person name="Brannstrom I.O."/>
            <person name="Guillou S."/>
            <person name="Cros-Aarteil S."/>
            <person name="Calhoun S."/>
            <person name="Haridas S."/>
            <person name="Kuo A."/>
            <person name="Mondo S."/>
            <person name="Pangilinan J."/>
            <person name="Riley R."/>
            <person name="Labutti K."/>
            <person name="Andreopoulos B."/>
            <person name="Lipzen A."/>
            <person name="Chen C."/>
            <person name="Yanf M."/>
            <person name="Daum C."/>
            <person name="Ng V."/>
            <person name="Clum A."/>
            <person name="Steindorff A."/>
            <person name="Ohm R."/>
            <person name="Martin F."/>
            <person name="Silar P."/>
            <person name="Natvig D."/>
            <person name="Lalanne C."/>
            <person name="Gautier V."/>
            <person name="Ament-Velasquez S.L."/>
            <person name="Kruys A."/>
            <person name="Hutchinson M.I."/>
            <person name="Powell A.J."/>
            <person name="Barry K."/>
            <person name="Miller A.N."/>
            <person name="Grigoriev I.V."/>
            <person name="Debuchy R."/>
            <person name="Gladieux P."/>
            <person name="Thoren M.H."/>
            <person name="Johannesson H."/>
        </authorList>
    </citation>
    <scope>NUCLEOTIDE SEQUENCE</scope>
    <source>
        <strain evidence="8">SMH4607-1</strain>
    </source>
</reference>
<comment type="caution">
    <text evidence="8">The sequence shown here is derived from an EMBL/GenBank/DDBJ whole genome shotgun (WGS) entry which is preliminary data.</text>
</comment>
<keyword evidence="2" id="KW-0862">Zinc</keyword>
<keyword evidence="4" id="KW-0238">DNA-binding</keyword>
<dbReference type="PANTHER" id="PTHR37534:SF48">
    <property type="entry name" value="FINGER DOMAIN PROTEIN, PUTATIVE-RELATED"/>
    <property type="match status" value="1"/>
</dbReference>
<keyword evidence="5" id="KW-0804">Transcription</keyword>
<dbReference type="GO" id="GO:0045944">
    <property type="term" value="P:positive regulation of transcription by RNA polymerase II"/>
    <property type="evidence" value="ECO:0007669"/>
    <property type="project" value="TreeGrafter"/>
</dbReference>
<keyword evidence="3" id="KW-0805">Transcription regulation</keyword>
<name>A0AA40E891_9PEZI</name>
<feature type="region of interest" description="Disordered" evidence="7">
    <location>
        <begin position="54"/>
        <end position="105"/>
    </location>
</feature>
<dbReference type="GO" id="GO:0005634">
    <property type="term" value="C:nucleus"/>
    <property type="evidence" value="ECO:0007669"/>
    <property type="project" value="UniProtKB-SubCell"/>
</dbReference>
<dbReference type="GO" id="GO:0000976">
    <property type="term" value="F:transcription cis-regulatory region binding"/>
    <property type="evidence" value="ECO:0007669"/>
    <property type="project" value="TreeGrafter"/>
</dbReference>
<accession>A0AA40E891</accession>
<protein>
    <submittedName>
        <fullName evidence="8">C6 finger domain protein</fullName>
    </submittedName>
</protein>